<dbReference type="AlphaFoldDB" id="A0AAD5MN57"/>
<reference evidence="1" key="1">
    <citation type="submission" date="2021-06" db="EMBL/GenBank/DDBJ databases">
        <title>Parelaphostrongylus tenuis whole genome reference sequence.</title>
        <authorList>
            <person name="Garwood T.J."/>
            <person name="Larsen P.A."/>
            <person name="Fountain-Jones N.M."/>
            <person name="Garbe J.R."/>
            <person name="Macchietto M.G."/>
            <person name="Kania S.A."/>
            <person name="Gerhold R.W."/>
            <person name="Richards J.E."/>
            <person name="Wolf T.M."/>
        </authorList>
    </citation>
    <scope>NUCLEOTIDE SEQUENCE</scope>
    <source>
        <strain evidence="1">MNPRO001-30</strain>
        <tissue evidence="1">Meninges</tissue>
    </source>
</reference>
<comment type="caution">
    <text evidence="1">The sequence shown here is derived from an EMBL/GenBank/DDBJ whole genome shotgun (WGS) entry which is preliminary data.</text>
</comment>
<evidence type="ECO:0000313" key="2">
    <source>
        <dbReference type="Proteomes" id="UP001196413"/>
    </source>
</evidence>
<proteinExistence type="predicted"/>
<dbReference type="EMBL" id="JAHQIW010003685">
    <property type="protein sequence ID" value="KAJ1359738.1"/>
    <property type="molecule type" value="Genomic_DNA"/>
</dbReference>
<accession>A0AAD5MN57</accession>
<sequence length="64" mass="7439">MLKELVSTVRSILVPFLAEIKATKTNEDEKLDDRDEQIMWCHHISRGFANILSLEEANKNSRRP</sequence>
<dbReference type="Proteomes" id="UP001196413">
    <property type="component" value="Unassembled WGS sequence"/>
</dbReference>
<keyword evidence="2" id="KW-1185">Reference proteome</keyword>
<evidence type="ECO:0000313" key="1">
    <source>
        <dbReference type="EMBL" id="KAJ1359738.1"/>
    </source>
</evidence>
<protein>
    <submittedName>
        <fullName evidence="1">Uncharacterized protein</fullName>
    </submittedName>
</protein>
<name>A0AAD5MN57_PARTN</name>
<organism evidence="1 2">
    <name type="scientific">Parelaphostrongylus tenuis</name>
    <name type="common">Meningeal worm</name>
    <dbReference type="NCBI Taxonomy" id="148309"/>
    <lineage>
        <taxon>Eukaryota</taxon>
        <taxon>Metazoa</taxon>
        <taxon>Ecdysozoa</taxon>
        <taxon>Nematoda</taxon>
        <taxon>Chromadorea</taxon>
        <taxon>Rhabditida</taxon>
        <taxon>Rhabditina</taxon>
        <taxon>Rhabditomorpha</taxon>
        <taxon>Strongyloidea</taxon>
        <taxon>Metastrongylidae</taxon>
        <taxon>Parelaphostrongylus</taxon>
    </lineage>
</organism>
<gene>
    <name evidence="1" type="ORF">KIN20_018526</name>
</gene>